<accession>A0A7X6DUS1</accession>
<feature type="transmembrane region" description="Helical" evidence="1">
    <location>
        <begin position="50"/>
        <end position="71"/>
    </location>
</feature>
<keyword evidence="3" id="KW-1185">Reference proteome</keyword>
<evidence type="ECO:0000313" key="2">
    <source>
        <dbReference type="EMBL" id="NKE73797.1"/>
    </source>
</evidence>
<dbReference type="EMBL" id="VTOW01000013">
    <property type="protein sequence ID" value="NKE73797.1"/>
    <property type="molecule type" value="Genomic_DNA"/>
</dbReference>
<keyword evidence="1" id="KW-0812">Transmembrane</keyword>
<protein>
    <submittedName>
        <fullName evidence="2">Uncharacterized protein</fullName>
    </submittedName>
</protein>
<name>A0A7X6DUS1_9BACT</name>
<dbReference type="RefSeq" id="WP_168063762.1">
    <property type="nucleotide sequence ID" value="NZ_VTOW01000013.1"/>
</dbReference>
<dbReference type="Proteomes" id="UP000534783">
    <property type="component" value="Unassembled WGS sequence"/>
</dbReference>
<gene>
    <name evidence="2" type="ORF">MNODULE_23895</name>
</gene>
<organism evidence="2 3">
    <name type="scientific">Candidatus Manganitrophus noduliformans</name>
    <dbReference type="NCBI Taxonomy" id="2606439"/>
    <lineage>
        <taxon>Bacteria</taxon>
        <taxon>Pseudomonadati</taxon>
        <taxon>Nitrospirota</taxon>
        <taxon>Nitrospiria</taxon>
        <taxon>Candidatus Troglogloeales</taxon>
        <taxon>Candidatus Manganitrophaceae</taxon>
        <taxon>Candidatus Manganitrophus</taxon>
    </lineage>
</organism>
<evidence type="ECO:0000256" key="1">
    <source>
        <dbReference type="SAM" id="Phobius"/>
    </source>
</evidence>
<keyword evidence="1" id="KW-0472">Membrane</keyword>
<evidence type="ECO:0000313" key="3">
    <source>
        <dbReference type="Proteomes" id="UP000534783"/>
    </source>
</evidence>
<comment type="caution">
    <text evidence="2">The sequence shown here is derived from an EMBL/GenBank/DDBJ whole genome shotgun (WGS) entry which is preliminary data.</text>
</comment>
<feature type="transmembrane region" description="Helical" evidence="1">
    <location>
        <begin position="100"/>
        <end position="123"/>
    </location>
</feature>
<proteinExistence type="predicted"/>
<keyword evidence="1" id="KW-1133">Transmembrane helix</keyword>
<feature type="transmembrane region" description="Helical" evidence="1">
    <location>
        <begin position="20"/>
        <end position="38"/>
    </location>
</feature>
<dbReference type="AlphaFoldDB" id="A0A7X6DUS1"/>
<reference evidence="2 3" key="1">
    <citation type="journal article" date="2020" name="Nature">
        <title>Bacterial chemolithoautotrophy via manganese oxidation.</title>
        <authorList>
            <person name="Yu H."/>
            <person name="Leadbetter J.R."/>
        </authorList>
    </citation>
    <scope>NUCLEOTIDE SEQUENCE [LARGE SCALE GENOMIC DNA]</scope>
    <source>
        <strain evidence="2 3">Mn-1</strain>
    </source>
</reference>
<sequence length="136" mass="14745">MDAGALEAFKTFLYPETKELLVTFLTLVTTVFTLSMVLAEKFLTTGSGKIDRFVLFLTWGLFFLAIISAGWALHQLHIAGGCAYLPCLKENMISVGLRNALLFGEIGGALFGCGLLGLAFTAFRRLMRTTPSNGNA</sequence>